<evidence type="ECO:0000313" key="2">
    <source>
        <dbReference type="Proteomes" id="UP000278756"/>
    </source>
</evidence>
<protein>
    <submittedName>
        <fullName evidence="1">Uncharacterized protein</fullName>
    </submittedName>
</protein>
<organism evidence="1 2">
    <name type="scientific">Asticcacaulis excentricus</name>
    <dbReference type="NCBI Taxonomy" id="78587"/>
    <lineage>
        <taxon>Bacteria</taxon>
        <taxon>Pseudomonadati</taxon>
        <taxon>Pseudomonadota</taxon>
        <taxon>Alphaproteobacteria</taxon>
        <taxon>Caulobacterales</taxon>
        <taxon>Caulobacteraceae</taxon>
        <taxon>Asticcacaulis</taxon>
    </lineage>
</organism>
<dbReference type="Proteomes" id="UP000278756">
    <property type="component" value="Chromosome 1"/>
</dbReference>
<dbReference type="EMBL" id="AP018827">
    <property type="protein sequence ID" value="BBF79448.1"/>
    <property type="molecule type" value="Genomic_DNA"/>
</dbReference>
<name>A0A3G9G5E9_9CAUL</name>
<gene>
    <name evidence="1" type="ORF">EM6_0012</name>
</gene>
<proteinExistence type="predicted"/>
<accession>A0A3G9G5E9</accession>
<sequence length="41" mass="4696">MKKRGFLICVSDMRNPRMEYQESFSMTLGIRAQAALLLVCS</sequence>
<reference evidence="2" key="2">
    <citation type="journal article" date="2017" name="Plant Physiol. Biochem.">
        <title>Differential oxidative and antioxidative response of duckweed Lemna minor toward plant growth promoting/inhibiting bacteria.</title>
        <authorList>
            <person name="Ishizawa H."/>
            <person name="Kuroda M."/>
            <person name="Morikawa M."/>
            <person name="Ike M."/>
        </authorList>
    </citation>
    <scope>NUCLEOTIDE SEQUENCE [LARGE SCALE GENOMIC DNA]</scope>
    <source>
        <strain evidence="2">M6</strain>
    </source>
</reference>
<dbReference type="AlphaFoldDB" id="A0A3G9G5E9"/>
<evidence type="ECO:0000313" key="1">
    <source>
        <dbReference type="EMBL" id="BBF79448.1"/>
    </source>
</evidence>
<reference evidence="2" key="1">
    <citation type="journal article" date="2017" name="Biotechnol. Biofuels">
        <title>Evaluation of environmental bacterial communities as a factor affecting the growth of duckweed Lemna minor.</title>
        <authorList>
            <person name="Ishizawa H."/>
            <person name="Kuroda M."/>
            <person name="Morikawa M."/>
            <person name="Ike M."/>
        </authorList>
    </citation>
    <scope>NUCLEOTIDE SEQUENCE [LARGE SCALE GENOMIC DNA]</scope>
    <source>
        <strain evidence="2">M6</strain>
    </source>
</reference>